<protein>
    <submittedName>
        <fullName evidence="1">Uncharacterized protein</fullName>
    </submittedName>
</protein>
<dbReference type="Proteomes" id="UP000265566">
    <property type="component" value="Chromosome 1"/>
</dbReference>
<gene>
    <name evidence="1" type="ORF">MtrunA17_Chr1g0210701</name>
</gene>
<comment type="caution">
    <text evidence="1">The sequence shown here is derived from an EMBL/GenBank/DDBJ whole genome shotgun (WGS) entry which is preliminary data.</text>
</comment>
<dbReference type="EMBL" id="PSQE01000001">
    <property type="protein sequence ID" value="RHN82516.1"/>
    <property type="molecule type" value="Genomic_DNA"/>
</dbReference>
<dbReference type="AlphaFoldDB" id="A0A396JWG3"/>
<proteinExistence type="predicted"/>
<accession>A0A396JWG3</accession>
<name>A0A396JWG3_MEDTR</name>
<sequence length="42" mass="4970">MSDMKYRCRQQHPFLESKNVHHCVCMCVCSDQIRVSTVFKPP</sequence>
<dbReference type="Gramene" id="rna6687">
    <property type="protein sequence ID" value="RHN82516.1"/>
    <property type="gene ID" value="gene6687"/>
</dbReference>
<organism evidence="1">
    <name type="scientific">Medicago truncatula</name>
    <name type="common">Barrel medic</name>
    <name type="synonym">Medicago tribuloides</name>
    <dbReference type="NCBI Taxonomy" id="3880"/>
    <lineage>
        <taxon>Eukaryota</taxon>
        <taxon>Viridiplantae</taxon>
        <taxon>Streptophyta</taxon>
        <taxon>Embryophyta</taxon>
        <taxon>Tracheophyta</taxon>
        <taxon>Spermatophyta</taxon>
        <taxon>Magnoliopsida</taxon>
        <taxon>eudicotyledons</taxon>
        <taxon>Gunneridae</taxon>
        <taxon>Pentapetalae</taxon>
        <taxon>rosids</taxon>
        <taxon>fabids</taxon>
        <taxon>Fabales</taxon>
        <taxon>Fabaceae</taxon>
        <taxon>Papilionoideae</taxon>
        <taxon>50 kb inversion clade</taxon>
        <taxon>NPAAA clade</taxon>
        <taxon>Hologalegina</taxon>
        <taxon>IRL clade</taxon>
        <taxon>Trifolieae</taxon>
        <taxon>Medicago</taxon>
    </lineage>
</organism>
<reference evidence="1" key="1">
    <citation type="journal article" date="2018" name="Nat. Plants">
        <title>Whole-genome landscape of Medicago truncatula symbiotic genes.</title>
        <authorList>
            <person name="Pecrix Y."/>
            <person name="Gamas P."/>
            <person name="Carrere S."/>
        </authorList>
    </citation>
    <scope>NUCLEOTIDE SEQUENCE</scope>
    <source>
        <tissue evidence="1">Leaves</tissue>
    </source>
</reference>
<evidence type="ECO:0000313" key="1">
    <source>
        <dbReference type="EMBL" id="RHN82516.1"/>
    </source>
</evidence>